<dbReference type="Pfam" id="PF13472">
    <property type="entry name" value="Lipase_GDSL_2"/>
    <property type="match status" value="1"/>
</dbReference>
<keyword evidence="3" id="KW-1185">Reference proteome</keyword>
<evidence type="ECO:0000313" key="3">
    <source>
        <dbReference type="Proteomes" id="UP001596378"/>
    </source>
</evidence>
<proteinExistence type="predicted"/>
<dbReference type="Gene3D" id="3.40.50.1110">
    <property type="entry name" value="SGNH hydrolase"/>
    <property type="match status" value="1"/>
</dbReference>
<dbReference type="GO" id="GO:0016787">
    <property type="term" value="F:hydrolase activity"/>
    <property type="evidence" value="ECO:0007669"/>
    <property type="project" value="UniProtKB-KW"/>
</dbReference>
<evidence type="ECO:0000313" key="2">
    <source>
        <dbReference type="EMBL" id="MFC7151373.1"/>
    </source>
</evidence>
<keyword evidence="2" id="KW-0378">Hydrolase</keyword>
<gene>
    <name evidence="2" type="ORF">ACFQMJ_22785</name>
</gene>
<protein>
    <submittedName>
        <fullName evidence="2">SGNH/GDSL hydrolase family protein</fullName>
    </submittedName>
</protein>
<feature type="domain" description="SGNH hydrolase-type esterase" evidence="1">
    <location>
        <begin position="81"/>
        <end position="181"/>
    </location>
</feature>
<name>A0ABW2FDQ2_9BACL</name>
<dbReference type="RefSeq" id="WP_378044985.1">
    <property type="nucleotide sequence ID" value="NZ_JBHMDN010000006.1"/>
</dbReference>
<reference evidence="3" key="1">
    <citation type="journal article" date="2019" name="Int. J. Syst. Evol. Microbiol.">
        <title>The Global Catalogue of Microorganisms (GCM) 10K type strain sequencing project: providing services to taxonomists for standard genome sequencing and annotation.</title>
        <authorList>
            <consortium name="The Broad Institute Genomics Platform"/>
            <consortium name="The Broad Institute Genome Sequencing Center for Infectious Disease"/>
            <person name="Wu L."/>
            <person name="Ma J."/>
        </authorList>
    </citation>
    <scope>NUCLEOTIDE SEQUENCE [LARGE SCALE GENOMIC DNA]</scope>
    <source>
        <strain evidence="3">KCTC 12907</strain>
    </source>
</reference>
<dbReference type="InterPro" id="IPR051532">
    <property type="entry name" value="Ester_Hydrolysis_Enzymes"/>
</dbReference>
<accession>A0ABW2FDQ2</accession>
<evidence type="ECO:0000259" key="1">
    <source>
        <dbReference type="Pfam" id="PF13472"/>
    </source>
</evidence>
<dbReference type="PANTHER" id="PTHR30383:SF26">
    <property type="entry name" value="SGNH HYDROLASE-TYPE ESTERASE DOMAIN-CONTAINING PROTEIN"/>
    <property type="match status" value="1"/>
</dbReference>
<dbReference type="InterPro" id="IPR013830">
    <property type="entry name" value="SGNH_hydro"/>
</dbReference>
<dbReference type="PANTHER" id="PTHR30383">
    <property type="entry name" value="THIOESTERASE 1/PROTEASE 1/LYSOPHOSPHOLIPASE L1"/>
    <property type="match status" value="1"/>
</dbReference>
<dbReference type="InterPro" id="IPR036514">
    <property type="entry name" value="SGNH_hydro_sf"/>
</dbReference>
<dbReference type="SUPFAM" id="SSF52266">
    <property type="entry name" value="SGNH hydrolase"/>
    <property type="match status" value="1"/>
</dbReference>
<sequence>MKKVLLLGDSIRMGYDEYVKDILRGKCEVYYDDADNGRFAAYTLWQVNQLFVKYGRFDVVHWNNGYWDMNIEAPMTEAIHPLDEYVHFLKRIIREIRRNGAEIIFATTTPILSGGSTLDNTGTGVKINYSNDWVVSYNNAAKKLAAEENITVNDLYTLMLQDKNYYKCEDMLHLTDEGYRLCAEQAAKLILEKLEK</sequence>
<dbReference type="EMBL" id="JBHTAI010000016">
    <property type="protein sequence ID" value="MFC7151373.1"/>
    <property type="molecule type" value="Genomic_DNA"/>
</dbReference>
<organism evidence="2 3">
    <name type="scientific">Cohnella cellulosilytica</name>
    <dbReference type="NCBI Taxonomy" id="986710"/>
    <lineage>
        <taxon>Bacteria</taxon>
        <taxon>Bacillati</taxon>
        <taxon>Bacillota</taxon>
        <taxon>Bacilli</taxon>
        <taxon>Bacillales</taxon>
        <taxon>Paenibacillaceae</taxon>
        <taxon>Cohnella</taxon>
    </lineage>
</organism>
<comment type="caution">
    <text evidence="2">The sequence shown here is derived from an EMBL/GenBank/DDBJ whole genome shotgun (WGS) entry which is preliminary data.</text>
</comment>
<dbReference type="Proteomes" id="UP001596378">
    <property type="component" value="Unassembled WGS sequence"/>
</dbReference>